<dbReference type="OrthoDB" id="5598852at2759"/>
<accession>A0A0D2D712</accession>
<dbReference type="PANTHER" id="PTHR21310">
    <property type="entry name" value="AMINOGLYCOSIDE PHOSPHOTRANSFERASE-RELATED-RELATED"/>
    <property type="match status" value="1"/>
</dbReference>
<protein>
    <recommendedName>
        <fullName evidence="1">Aminoglycoside phosphotransferase domain-containing protein</fullName>
    </recommendedName>
</protein>
<dbReference type="InterPro" id="IPR002575">
    <property type="entry name" value="Aminoglycoside_PTrfase"/>
</dbReference>
<dbReference type="VEuPathDB" id="FungiDB:PV06_10142"/>
<sequence>MSDLFETQNEVTQDDCDTYAQNLVKGSVTPMPWQGFHSYTLRSNSGLIIQFRSKASPLDSSTTKLAKQVHGHLAPATTYHGLMPNSSVSVWVMEFIAGVGYLFTASTITTAKLDITVTDFAKFYAASWKNPQSPAKDKLHLYTTKLKQLSTSLPPRFTRILENTQKNMGLIIDLVPWVLTHQDLSGMNILVDPDNGHITGVVDWADATIEPFGMALWGLESVLGCSGPNGWSYFGSDPSYSHFGCNPSRSRALFWKTLLREIECTIPDECRHAVNEVRTLGVLLRYGFRWENGTVSPVKDTTYLDVFLKDELKLAEESHGSEGTD</sequence>
<dbReference type="InterPro" id="IPR051678">
    <property type="entry name" value="AGP_Transferase"/>
</dbReference>
<reference evidence="2 3" key="1">
    <citation type="submission" date="2015-01" db="EMBL/GenBank/DDBJ databases">
        <title>The Genome Sequence of Exophiala oligosperma CBS72588.</title>
        <authorList>
            <consortium name="The Broad Institute Genomics Platform"/>
            <person name="Cuomo C."/>
            <person name="de Hoog S."/>
            <person name="Gorbushina A."/>
            <person name="Stielow B."/>
            <person name="Teixiera M."/>
            <person name="Abouelleil A."/>
            <person name="Chapman S.B."/>
            <person name="Priest M."/>
            <person name="Young S.K."/>
            <person name="Wortman J."/>
            <person name="Nusbaum C."/>
            <person name="Birren B."/>
        </authorList>
    </citation>
    <scope>NUCLEOTIDE SEQUENCE [LARGE SCALE GENOMIC DNA]</scope>
    <source>
        <strain evidence="2 3">CBS 72588</strain>
    </source>
</reference>
<dbReference type="Pfam" id="PF01636">
    <property type="entry name" value="APH"/>
    <property type="match status" value="1"/>
</dbReference>
<dbReference type="PANTHER" id="PTHR21310:SF59">
    <property type="entry name" value="AMINOGLYCOSIDE PHOSPHOTRANSFERASE DOMAIN-CONTAINING PROTEIN"/>
    <property type="match status" value="1"/>
</dbReference>
<dbReference type="Gene3D" id="3.90.1200.10">
    <property type="match status" value="1"/>
</dbReference>
<dbReference type="Proteomes" id="UP000053342">
    <property type="component" value="Unassembled WGS sequence"/>
</dbReference>
<dbReference type="EMBL" id="KN847342">
    <property type="protein sequence ID" value="KIW38195.1"/>
    <property type="molecule type" value="Genomic_DNA"/>
</dbReference>
<dbReference type="AlphaFoldDB" id="A0A0D2D712"/>
<evidence type="ECO:0000313" key="2">
    <source>
        <dbReference type="EMBL" id="KIW38195.1"/>
    </source>
</evidence>
<dbReference type="InterPro" id="IPR011009">
    <property type="entry name" value="Kinase-like_dom_sf"/>
</dbReference>
<name>A0A0D2D712_9EURO</name>
<dbReference type="SUPFAM" id="SSF56112">
    <property type="entry name" value="Protein kinase-like (PK-like)"/>
    <property type="match status" value="1"/>
</dbReference>
<gene>
    <name evidence="2" type="ORF">PV06_10142</name>
</gene>
<keyword evidence="3" id="KW-1185">Reference proteome</keyword>
<dbReference type="GeneID" id="27362216"/>
<dbReference type="RefSeq" id="XP_016258411.1">
    <property type="nucleotide sequence ID" value="XM_016411657.1"/>
</dbReference>
<feature type="domain" description="Aminoglycoside phosphotransferase" evidence="1">
    <location>
        <begin position="167"/>
        <end position="213"/>
    </location>
</feature>
<dbReference type="HOGENOM" id="CLU_038193_1_0_1"/>
<evidence type="ECO:0000259" key="1">
    <source>
        <dbReference type="Pfam" id="PF01636"/>
    </source>
</evidence>
<proteinExistence type="predicted"/>
<organism evidence="2 3">
    <name type="scientific">Exophiala oligosperma</name>
    <dbReference type="NCBI Taxonomy" id="215243"/>
    <lineage>
        <taxon>Eukaryota</taxon>
        <taxon>Fungi</taxon>
        <taxon>Dikarya</taxon>
        <taxon>Ascomycota</taxon>
        <taxon>Pezizomycotina</taxon>
        <taxon>Eurotiomycetes</taxon>
        <taxon>Chaetothyriomycetidae</taxon>
        <taxon>Chaetothyriales</taxon>
        <taxon>Herpotrichiellaceae</taxon>
        <taxon>Exophiala</taxon>
    </lineage>
</organism>
<evidence type="ECO:0000313" key="3">
    <source>
        <dbReference type="Proteomes" id="UP000053342"/>
    </source>
</evidence>